<dbReference type="EC" id="7.-.-.-" evidence="8"/>
<dbReference type="CDD" id="cd03225">
    <property type="entry name" value="ABC_cobalt_CbiO_domain1"/>
    <property type="match status" value="1"/>
</dbReference>
<dbReference type="EMBL" id="SCHB01000001">
    <property type="protein sequence ID" value="TBW73263.1"/>
    <property type="molecule type" value="Genomic_DNA"/>
</dbReference>
<dbReference type="PANTHER" id="PTHR43553">
    <property type="entry name" value="HEAVY METAL TRANSPORTER"/>
    <property type="match status" value="1"/>
</dbReference>
<dbReference type="SMART" id="SM00382">
    <property type="entry name" value="AAA"/>
    <property type="match status" value="1"/>
</dbReference>
<dbReference type="SUPFAM" id="SSF52540">
    <property type="entry name" value="P-loop containing nucleoside triphosphate hydrolases"/>
    <property type="match status" value="1"/>
</dbReference>
<dbReference type="PANTHER" id="PTHR43553:SF27">
    <property type="entry name" value="ENERGY-COUPLING FACTOR TRANSPORTER ATP-BINDING PROTEIN ECFA2"/>
    <property type="match status" value="1"/>
</dbReference>
<comment type="subunit">
    <text evidence="8">Forms a stable energy-coupling factor (ECF) transporter complex composed of 2 membrane-embedded substrate-binding proteins (S component), 2 ATP-binding proteins (A component) and 2 transmembrane proteins (T component).</text>
</comment>
<dbReference type="GO" id="GO:0043190">
    <property type="term" value="C:ATP-binding cassette (ABC) transporter complex"/>
    <property type="evidence" value="ECO:0007669"/>
    <property type="project" value="TreeGrafter"/>
</dbReference>
<evidence type="ECO:0000313" key="10">
    <source>
        <dbReference type="EMBL" id="TBW73263.1"/>
    </source>
</evidence>
<keyword evidence="6" id="KW-1278">Translocase</keyword>
<dbReference type="GO" id="GO:0005524">
    <property type="term" value="F:ATP binding"/>
    <property type="evidence" value="ECO:0007669"/>
    <property type="project" value="UniProtKB-UniRule"/>
</dbReference>
<evidence type="ECO:0000256" key="3">
    <source>
        <dbReference type="ARBA" id="ARBA00022475"/>
    </source>
</evidence>
<dbReference type="InterPro" id="IPR003439">
    <property type="entry name" value="ABC_transporter-like_ATP-bd"/>
</dbReference>
<comment type="function">
    <text evidence="8">ATP-binding (A) component of a common energy-coupling factor (ECF) ABC-transporter complex.</text>
</comment>
<keyword evidence="4 8" id="KW-0547">Nucleotide-binding</keyword>
<proteinExistence type="inferred from homology"/>
<dbReference type="InterPro" id="IPR030946">
    <property type="entry name" value="EcfA2"/>
</dbReference>
<gene>
    <name evidence="10" type="ORF">EQ812_00245</name>
</gene>
<dbReference type="AlphaFoldDB" id="A0A4Q9WDQ7"/>
<dbReference type="NCBIfam" id="NF010166">
    <property type="entry name" value="PRK13646.1"/>
    <property type="match status" value="1"/>
</dbReference>
<reference evidence="10 11" key="1">
    <citation type="journal article" date="2019" name="Sci. Transl. Med.">
        <title>Quorum sensing between bacterial species on the skin protects against epidermal injury in atopic dermatitis.</title>
        <authorList>
            <person name="Williams M.R."/>
        </authorList>
    </citation>
    <scope>NUCLEOTIDE SEQUENCE [LARGE SCALE GENOMIC DNA]</scope>
    <source>
        <strain evidence="10 11">E7</strain>
    </source>
</reference>
<dbReference type="GeneID" id="58091495"/>
<dbReference type="InterPro" id="IPR027417">
    <property type="entry name" value="P-loop_NTPase"/>
</dbReference>
<protein>
    <recommendedName>
        <fullName evidence="8">Energy-coupling factor transporter ATP-binding protein EcfA2</fullName>
        <ecNumber evidence="8">7.-.-.-</ecNumber>
    </recommendedName>
</protein>
<dbReference type="PROSITE" id="PS50893">
    <property type="entry name" value="ABC_TRANSPORTER_2"/>
    <property type="match status" value="1"/>
</dbReference>
<evidence type="ECO:0000313" key="11">
    <source>
        <dbReference type="Proteomes" id="UP000293637"/>
    </source>
</evidence>
<evidence type="ECO:0000259" key="9">
    <source>
        <dbReference type="PROSITE" id="PS50893"/>
    </source>
</evidence>
<dbReference type="GO" id="GO:0016887">
    <property type="term" value="F:ATP hydrolysis activity"/>
    <property type="evidence" value="ECO:0007669"/>
    <property type="project" value="InterPro"/>
</dbReference>
<evidence type="ECO:0000256" key="5">
    <source>
        <dbReference type="ARBA" id="ARBA00022840"/>
    </source>
</evidence>
<dbReference type="RefSeq" id="WP_002492276.1">
    <property type="nucleotide sequence ID" value="NZ_AP021848.1"/>
</dbReference>
<dbReference type="GO" id="GO:0015087">
    <property type="term" value="F:cobalt ion transmembrane transporter activity"/>
    <property type="evidence" value="ECO:0007669"/>
    <property type="project" value="UniProtKB-ARBA"/>
</dbReference>
<dbReference type="FunFam" id="3.40.50.300:FF:000224">
    <property type="entry name" value="Energy-coupling factor transporter ATP-binding protein EcfA"/>
    <property type="match status" value="1"/>
</dbReference>
<comment type="similarity">
    <text evidence="8">Belongs to the ABC transporter superfamily. Energy-coupling factor EcfA family.</text>
</comment>
<comment type="caution">
    <text evidence="10">The sequence shown here is derived from an EMBL/GenBank/DDBJ whole genome shotgun (WGS) entry which is preliminary data.</text>
</comment>
<dbReference type="InterPro" id="IPR015856">
    <property type="entry name" value="ABC_transpr_CbiO/EcfA_su"/>
</dbReference>
<keyword evidence="2 8" id="KW-0813">Transport</keyword>
<dbReference type="InterPro" id="IPR003593">
    <property type="entry name" value="AAA+_ATPase"/>
</dbReference>
<dbReference type="GO" id="GO:0042626">
    <property type="term" value="F:ATPase-coupled transmembrane transporter activity"/>
    <property type="evidence" value="ECO:0007669"/>
    <property type="project" value="TreeGrafter"/>
</dbReference>
<evidence type="ECO:0000256" key="1">
    <source>
        <dbReference type="ARBA" id="ARBA00004202"/>
    </source>
</evidence>
<evidence type="ECO:0000256" key="8">
    <source>
        <dbReference type="RuleBase" id="RU365104"/>
    </source>
</evidence>
<evidence type="ECO:0000256" key="7">
    <source>
        <dbReference type="ARBA" id="ARBA00023136"/>
    </source>
</evidence>
<evidence type="ECO:0000256" key="2">
    <source>
        <dbReference type="ARBA" id="ARBA00022448"/>
    </source>
</evidence>
<dbReference type="NCBIfam" id="TIGR04521">
    <property type="entry name" value="ECF_ATPase_2"/>
    <property type="match status" value="1"/>
</dbReference>
<organism evidence="10 11">
    <name type="scientific">Staphylococcus lugdunensis</name>
    <dbReference type="NCBI Taxonomy" id="28035"/>
    <lineage>
        <taxon>Bacteria</taxon>
        <taxon>Bacillati</taxon>
        <taxon>Bacillota</taxon>
        <taxon>Bacilli</taxon>
        <taxon>Bacillales</taxon>
        <taxon>Staphylococcaceae</taxon>
        <taxon>Staphylococcus</taxon>
    </lineage>
</organism>
<dbReference type="InterPro" id="IPR050095">
    <property type="entry name" value="ECF_ABC_transporter_ATP-bd"/>
</dbReference>
<dbReference type="Pfam" id="PF00005">
    <property type="entry name" value="ABC_tran"/>
    <property type="match status" value="1"/>
</dbReference>
<keyword evidence="5 8" id="KW-0067">ATP-binding</keyword>
<feature type="domain" description="ABC transporter" evidence="9">
    <location>
        <begin position="3"/>
        <end position="246"/>
    </location>
</feature>
<dbReference type="InterPro" id="IPR017871">
    <property type="entry name" value="ABC_transporter-like_CS"/>
</dbReference>
<dbReference type="Gene3D" id="3.40.50.300">
    <property type="entry name" value="P-loop containing nucleotide triphosphate hydrolases"/>
    <property type="match status" value="1"/>
</dbReference>
<name>A0A4Q9WDQ7_STALU</name>
<keyword evidence="7 8" id="KW-0472">Membrane</keyword>
<comment type="subcellular location">
    <subcellularLocation>
        <location evidence="1 8">Cell membrane</location>
        <topology evidence="1 8">Peripheral membrane protein</topology>
    </subcellularLocation>
</comment>
<dbReference type="Proteomes" id="UP000293637">
    <property type="component" value="Unassembled WGS sequence"/>
</dbReference>
<sequence>MSITFNDVTYIYQKGTPYEKEAVSHIHLALEQGVYYALIGQTGSGKSTLIQHINGLIKPTTGSLSVGDITIHHKTKDKHIRTIRKTVGMVFQIPETQLFEDTVEREIIFGPKNFGMDIEQVKSDAFDLLMQLGFPRNIMSLSPFQMSGGQMRKIAIVSILAMNPDVIILDEPTAGLDPQSRFQIMTLLKKFQLEDNKTIILVTHDMNDVACYADQTVIMKEGQIVDVCTPRDLFAKDKYITNWHIALPDIVKLQKDIEHKHQIKFPHLALTNEEFVQMYKEWRQK</sequence>
<keyword evidence="3 8" id="KW-1003">Cell membrane</keyword>
<dbReference type="PROSITE" id="PS00211">
    <property type="entry name" value="ABC_TRANSPORTER_1"/>
    <property type="match status" value="1"/>
</dbReference>
<evidence type="ECO:0000256" key="6">
    <source>
        <dbReference type="ARBA" id="ARBA00022967"/>
    </source>
</evidence>
<evidence type="ECO:0000256" key="4">
    <source>
        <dbReference type="ARBA" id="ARBA00022741"/>
    </source>
</evidence>
<accession>A0A4Q9WDQ7</accession>